<dbReference type="CDD" id="cd09272">
    <property type="entry name" value="RNase_HI_RT_Ty1"/>
    <property type="match status" value="1"/>
</dbReference>
<evidence type="ECO:0000313" key="2">
    <source>
        <dbReference type="Proteomes" id="UP001165121"/>
    </source>
</evidence>
<organism evidence="1 2">
    <name type="scientific">Phytophthora fragariaefolia</name>
    <dbReference type="NCBI Taxonomy" id="1490495"/>
    <lineage>
        <taxon>Eukaryota</taxon>
        <taxon>Sar</taxon>
        <taxon>Stramenopiles</taxon>
        <taxon>Oomycota</taxon>
        <taxon>Peronosporomycetes</taxon>
        <taxon>Peronosporales</taxon>
        <taxon>Peronosporaceae</taxon>
        <taxon>Phytophthora</taxon>
    </lineage>
</organism>
<dbReference type="PANTHER" id="PTHR11439">
    <property type="entry name" value="GAG-POL-RELATED RETROTRANSPOSON"/>
    <property type="match status" value="1"/>
</dbReference>
<dbReference type="Proteomes" id="UP001165121">
    <property type="component" value="Unassembled WGS sequence"/>
</dbReference>
<protein>
    <submittedName>
        <fullName evidence="1">Unnamed protein product</fullName>
    </submittedName>
</protein>
<accession>A0A9W6YN86</accession>
<proteinExistence type="predicted"/>
<dbReference type="AlphaFoldDB" id="A0A9W6YN86"/>
<sequence>MSDWKLGKRIARYLVGSKCLRLIMISHGTLEEPRKVIAYTDAGFAADRKSVTGGRRTVDDMAVSCACRKQSGVRLSTMKAVYTAASAMATELLGMRELVGKLGIEYSSPMPPRVDNQVELKPLDGEGSSSKAKHIDVRIKFVGAYTKSGVVKQERFEALGDEWSNRVWNIWCWDEDEMVVGCRTSYAWSIEVTSNQRVCHILRCPNRQALSRPKTVSPDSRTSLAARARLQAPSFCGDLGAFRNKPAPLAAIRVKPQLALPSVLEQVIKTC</sequence>
<keyword evidence="2" id="KW-1185">Reference proteome</keyword>
<gene>
    <name evidence="1" type="ORF">Pfra01_002933500</name>
</gene>
<comment type="caution">
    <text evidence="1">The sequence shown here is derived from an EMBL/GenBank/DDBJ whole genome shotgun (WGS) entry which is preliminary data.</text>
</comment>
<dbReference type="OrthoDB" id="123335at2759"/>
<dbReference type="PANTHER" id="PTHR11439:SF440">
    <property type="entry name" value="INTEGRASE CATALYTIC DOMAIN-CONTAINING PROTEIN"/>
    <property type="match status" value="1"/>
</dbReference>
<reference evidence="1" key="1">
    <citation type="submission" date="2023-04" db="EMBL/GenBank/DDBJ databases">
        <title>Phytophthora fragariaefolia NBRC 109709.</title>
        <authorList>
            <person name="Ichikawa N."/>
            <person name="Sato H."/>
            <person name="Tonouchi N."/>
        </authorList>
    </citation>
    <scope>NUCLEOTIDE SEQUENCE</scope>
    <source>
        <strain evidence="1">NBRC 109709</strain>
    </source>
</reference>
<evidence type="ECO:0000313" key="1">
    <source>
        <dbReference type="EMBL" id="GMG15093.1"/>
    </source>
</evidence>
<dbReference type="EMBL" id="BSXT01018866">
    <property type="protein sequence ID" value="GMG15093.1"/>
    <property type="molecule type" value="Genomic_DNA"/>
</dbReference>
<name>A0A9W6YN86_9STRA</name>